<dbReference type="EMBL" id="JACIBY010000006">
    <property type="protein sequence ID" value="MBB3839110.1"/>
    <property type="molecule type" value="Genomic_DNA"/>
</dbReference>
<evidence type="ECO:0000313" key="3">
    <source>
        <dbReference type="Proteomes" id="UP000541352"/>
    </source>
</evidence>
<evidence type="ECO:0000313" key="2">
    <source>
        <dbReference type="EMBL" id="MBB3839110.1"/>
    </source>
</evidence>
<protein>
    <submittedName>
        <fullName evidence="2">Putative 3-demethylubiquinone-9 3-methyltransferase (Glyoxalase superfamily)</fullName>
    </submittedName>
</protein>
<accession>A0A7W5ZLZ1</accession>
<dbReference type="PANTHER" id="PTHR33990:SF2">
    <property type="entry name" value="PHNB-LIKE DOMAIN-CONTAINING PROTEIN"/>
    <property type="match status" value="1"/>
</dbReference>
<keyword evidence="2" id="KW-0808">Transferase</keyword>
<dbReference type="CDD" id="cd06588">
    <property type="entry name" value="PhnB_like"/>
    <property type="match status" value="1"/>
</dbReference>
<dbReference type="Proteomes" id="UP000541352">
    <property type="component" value="Unassembled WGS sequence"/>
</dbReference>
<evidence type="ECO:0000259" key="1">
    <source>
        <dbReference type="Pfam" id="PF06983"/>
    </source>
</evidence>
<keyword evidence="2" id="KW-0489">Methyltransferase</keyword>
<dbReference type="InterPro" id="IPR029068">
    <property type="entry name" value="Glyas_Bleomycin-R_OHBP_Dase"/>
</dbReference>
<dbReference type="GO" id="GO:0032259">
    <property type="term" value="P:methylation"/>
    <property type="evidence" value="ECO:0007669"/>
    <property type="project" value="UniProtKB-KW"/>
</dbReference>
<proteinExistence type="predicted"/>
<keyword evidence="3" id="KW-1185">Reference proteome</keyword>
<organism evidence="2 3">
    <name type="scientific">Runella defluvii</name>
    <dbReference type="NCBI Taxonomy" id="370973"/>
    <lineage>
        <taxon>Bacteria</taxon>
        <taxon>Pseudomonadati</taxon>
        <taxon>Bacteroidota</taxon>
        <taxon>Cytophagia</taxon>
        <taxon>Cytophagales</taxon>
        <taxon>Spirosomataceae</taxon>
        <taxon>Runella</taxon>
    </lineage>
</organism>
<dbReference type="Pfam" id="PF06983">
    <property type="entry name" value="3-dmu-9_3-mt"/>
    <property type="match status" value="1"/>
</dbReference>
<dbReference type="InterPro" id="IPR009725">
    <property type="entry name" value="3_dmu_93_MTrfase"/>
</dbReference>
<gene>
    <name evidence="2" type="ORF">FHS57_003116</name>
</gene>
<dbReference type="PIRSF" id="PIRSF021700">
    <property type="entry name" value="3_dmu_93_MTrfase"/>
    <property type="match status" value="1"/>
</dbReference>
<dbReference type="InterPro" id="IPR028973">
    <property type="entry name" value="PhnB-like"/>
</dbReference>
<keyword evidence="2" id="KW-0830">Ubiquinone</keyword>
<comment type="caution">
    <text evidence="2">The sequence shown here is derived from an EMBL/GenBank/DDBJ whole genome shotgun (WGS) entry which is preliminary data.</text>
</comment>
<dbReference type="AlphaFoldDB" id="A0A7W5ZLZ1"/>
<dbReference type="Gene3D" id="3.10.180.10">
    <property type="entry name" value="2,3-Dihydroxybiphenyl 1,2-Dioxygenase, domain 1"/>
    <property type="match status" value="1"/>
</dbReference>
<name>A0A7W5ZLZ1_9BACT</name>
<dbReference type="SUPFAM" id="SSF54593">
    <property type="entry name" value="Glyoxalase/Bleomycin resistance protein/Dihydroxybiphenyl dioxygenase"/>
    <property type="match status" value="1"/>
</dbReference>
<dbReference type="PANTHER" id="PTHR33990">
    <property type="entry name" value="PROTEIN YJDN-RELATED"/>
    <property type="match status" value="1"/>
</dbReference>
<dbReference type="RefSeq" id="WP_183975111.1">
    <property type="nucleotide sequence ID" value="NZ_JACIBY010000006.1"/>
</dbReference>
<reference evidence="2 3" key="1">
    <citation type="submission" date="2020-08" db="EMBL/GenBank/DDBJ databases">
        <title>Genomic Encyclopedia of Type Strains, Phase IV (KMG-IV): sequencing the most valuable type-strain genomes for metagenomic binning, comparative biology and taxonomic classification.</title>
        <authorList>
            <person name="Goeker M."/>
        </authorList>
    </citation>
    <scope>NUCLEOTIDE SEQUENCE [LARGE SCALE GENOMIC DNA]</scope>
    <source>
        <strain evidence="2 3">DSM 17976</strain>
    </source>
</reference>
<dbReference type="GO" id="GO:0008168">
    <property type="term" value="F:methyltransferase activity"/>
    <property type="evidence" value="ECO:0007669"/>
    <property type="project" value="UniProtKB-KW"/>
</dbReference>
<feature type="domain" description="PhnB-like" evidence="1">
    <location>
        <begin position="7"/>
        <end position="113"/>
    </location>
</feature>
<sequence length="153" mass="16753">MKTSPLSINLWFNGNAEEAVAFYTAIFTTSSVGRITRSGDQVLAIGFELNGQPFVALNGGPQFSFSEAISFIVNGETQDEIDYYWEKLSADADPNAQQCGWLKDKFGVSWQIVPTQLSEMLGSPDPQQAQRVLNALLGMKKIDIAQLKAASEN</sequence>